<dbReference type="Pfam" id="PF05163">
    <property type="entry name" value="DinB"/>
    <property type="match status" value="1"/>
</dbReference>
<evidence type="ECO:0000256" key="2">
    <source>
        <dbReference type="ARBA" id="ARBA00022723"/>
    </source>
</evidence>
<feature type="binding site" evidence="3">
    <location>
        <position position="134"/>
    </location>
    <ligand>
        <name>a divalent metal cation</name>
        <dbReference type="ChEBI" id="CHEBI:60240"/>
    </ligand>
</feature>
<dbReference type="PANTHER" id="PTHR37302">
    <property type="entry name" value="SLR1116 PROTEIN"/>
    <property type="match status" value="1"/>
</dbReference>
<dbReference type="AlphaFoldDB" id="A0A934QLC5"/>
<gene>
    <name evidence="4" type="ORF">CKO21_18910</name>
</gene>
<comment type="similarity">
    <text evidence="1">Belongs to the DinB family.</text>
</comment>
<evidence type="ECO:0000256" key="1">
    <source>
        <dbReference type="ARBA" id="ARBA00008635"/>
    </source>
</evidence>
<dbReference type="GO" id="GO:0046872">
    <property type="term" value="F:metal ion binding"/>
    <property type="evidence" value="ECO:0007669"/>
    <property type="project" value="UniProtKB-KW"/>
</dbReference>
<name>A0A934QLC5_9PROT</name>
<dbReference type="Gene3D" id="1.20.120.450">
    <property type="entry name" value="dinb family like domain"/>
    <property type="match status" value="1"/>
</dbReference>
<dbReference type="InterPro" id="IPR007837">
    <property type="entry name" value="DinB"/>
</dbReference>
<sequence>MLTVDGCRSMAAYNEVANRRLYAACAELSEDDRTRDRGTFFGSIHGTLNHLLVGDRIWMARFQGMTVPSTGLDAILYADFAALRSARTEMDAKIRAFMAGLDDSFLTGTIAYRNNTGRDIRDPVPVLLAHFFNHQTHHRGQVHAMLTQAGHAGPVLDLHRVLEEAGRDS</sequence>
<dbReference type="PANTHER" id="PTHR37302:SF1">
    <property type="entry name" value="PROTEIN DINB"/>
    <property type="match status" value="1"/>
</dbReference>
<accession>A0A934QLC5</accession>
<evidence type="ECO:0000313" key="4">
    <source>
        <dbReference type="EMBL" id="MBK1699323.1"/>
    </source>
</evidence>
<dbReference type="SUPFAM" id="SSF109854">
    <property type="entry name" value="DinB/YfiT-like putative metalloenzymes"/>
    <property type="match status" value="1"/>
</dbReference>
<protein>
    <submittedName>
        <fullName evidence="4">Damage-inducible protein DinB</fullName>
    </submittedName>
</protein>
<dbReference type="RefSeq" id="WP_027287567.1">
    <property type="nucleotide sequence ID" value="NZ_NRRE01000035.1"/>
</dbReference>
<feature type="binding site" evidence="3">
    <location>
        <position position="50"/>
    </location>
    <ligand>
        <name>a divalent metal cation</name>
        <dbReference type="ChEBI" id="CHEBI:60240"/>
    </ligand>
</feature>
<feature type="binding site" evidence="3">
    <location>
        <position position="138"/>
    </location>
    <ligand>
        <name>a divalent metal cation</name>
        <dbReference type="ChEBI" id="CHEBI:60240"/>
    </ligand>
</feature>
<keyword evidence="5" id="KW-1185">Reference proteome</keyword>
<dbReference type="Proteomes" id="UP000778970">
    <property type="component" value="Unassembled WGS sequence"/>
</dbReference>
<keyword evidence="2 3" id="KW-0479">Metal-binding</keyword>
<proteinExistence type="inferred from homology"/>
<dbReference type="InterPro" id="IPR034660">
    <property type="entry name" value="DinB/YfiT-like"/>
</dbReference>
<reference evidence="4" key="1">
    <citation type="submission" date="2017-08" db="EMBL/GenBank/DDBJ databases">
        <authorList>
            <person name="Imhoff J.F."/>
            <person name="Rahn T."/>
            <person name="Kuenzel S."/>
            <person name="Neulinger S.C."/>
        </authorList>
    </citation>
    <scope>NUCLEOTIDE SEQUENCE</scope>
    <source>
        <strain evidence="4">DSM 9154</strain>
    </source>
</reference>
<evidence type="ECO:0000256" key="3">
    <source>
        <dbReference type="PIRSR" id="PIRSR607837-1"/>
    </source>
</evidence>
<comment type="caution">
    <text evidence="4">The sequence shown here is derived from an EMBL/GenBank/DDBJ whole genome shotgun (WGS) entry which is preliminary data.</text>
</comment>
<dbReference type="EMBL" id="NRRE01000035">
    <property type="protein sequence ID" value="MBK1699323.1"/>
    <property type="molecule type" value="Genomic_DNA"/>
</dbReference>
<evidence type="ECO:0000313" key="5">
    <source>
        <dbReference type="Proteomes" id="UP000778970"/>
    </source>
</evidence>
<organism evidence="4 5">
    <name type="scientific">Rhodovibrio salinarum</name>
    <dbReference type="NCBI Taxonomy" id="1087"/>
    <lineage>
        <taxon>Bacteria</taxon>
        <taxon>Pseudomonadati</taxon>
        <taxon>Pseudomonadota</taxon>
        <taxon>Alphaproteobacteria</taxon>
        <taxon>Rhodospirillales</taxon>
        <taxon>Rhodovibrionaceae</taxon>
        <taxon>Rhodovibrio</taxon>
    </lineage>
</organism>
<reference evidence="4" key="2">
    <citation type="journal article" date="2020" name="Microorganisms">
        <title>Osmotic Adaptation and Compatible Solute Biosynthesis of Phototrophic Bacteria as Revealed from Genome Analyses.</title>
        <authorList>
            <person name="Imhoff J.F."/>
            <person name="Rahn T."/>
            <person name="Kunzel S."/>
            <person name="Keller A."/>
            <person name="Neulinger S.C."/>
        </authorList>
    </citation>
    <scope>NUCLEOTIDE SEQUENCE</scope>
    <source>
        <strain evidence="4">DSM 9154</strain>
    </source>
</reference>